<dbReference type="GO" id="GO:0009002">
    <property type="term" value="F:serine-type D-Ala-D-Ala carboxypeptidase activity"/>
    <property type="evidence" value="ECO:0007669"/>
    <property type="project" value="UniProtKB-EC"/>
</dbReference>
<dbReference type="Proteomes" id="UP000093412">
    <property type="component" value="Unassembled WGS sequence"/>
</dbReference>
<feature type="region of interest" description="Disordered" evidence="1">
    <location>
        <begin position="287"/>
        <end position="316"/>
    </location>
</feature>
<evidence type="ECO:0000256" key="2">
    <source>
        <dbReference type="SAM" id="Phobius"/>
    </source>
</evidence>
<dbReference type="Pfam" id="PF02557">
    <property type="entry name" value="VanY"/>
    <property type="match status" value="1"/>
</dbReference>
<feature type="region of interest" description="Disordered" evidence="1">
    <location>
        <begin position="1"/>
        <end position="74"/>
    </location>
</feature>
<keyword evidence="2" id="KW-0812">Transmembrane</keyword>
<dbReference type="InterPro" id="IPR003709">
    <property type="entry name" value="VanY-like_core_dom"/>
</dbReference>
<feature type="transmembrane region" description="Helical" evidence="2">
    <location>
        <begin position="77"/>
        <end position="100"/>
    </location>
</feature>
<protein>
    <submittedName>
        <fullName evidence="4">D-alanyl-D-alanine carboxypeptidase</fullName>
        <ecNumber evidence="4">3.4.16.4</ecNumber>
    </submittedName>
</protein>
<keyword evidence="2" id="KW-1133">Transmembrane helix</keyword>
<evidence type="ECO:0000313" key="4">
    <source>
        <dbReference type="EMBL" id="OCI30279.1"/>
    </source>
</evidence>
<dbReference type="CDD" id="cd14814">
    <property type="entry name" value="Peptidase_M15"/>
    <property type="match status" value="1"/>
</dbReference>
<keyword evidence="4" id="KW-0121">Carboxypeptidase</keyword>
<evidence type="ECO:0000259" key="3">
    <source>
        <dbReference type="Pfam" id="PF02557"/>
    </source>
</evidence>
<feature type="compositionally biased region" description="Basic and acidic residues" evidence="1">
    <location>
        <begin position="287"/>
        <end position="300"/>
    </location>
</feature>
<dbReference type="EC" id="3.4.16.4" evidence="4"/>
<proteinExistence type="predicted"/>
<dbReference type="Gene3D" id="3.30.1380.10">
    <property type="match status" value="1"/>
</dbReference>
<evidence type="ECO:0000313" key="5">
    <source>
        <dbReference type="Proteomes" id="UP000093412"/>
    </source>
</evidence>
<evidence type="ECO:0000256" key="1">
    <source>
        <dbReference type="SAM" id="MobiDB-lite"/>
    </source>
</evidence>
<name>A0ABX2Y3F1_9CELL</name>
<organism evidence="4 5">
    <name type="scientific">Oerskovia enterophila</name>
    <dbReference type="NCBI Taxonomy" id="43678"/>
    <lineage>
        <taxon>Bacteria</taxon>
        <taxon>Bacillati</taxon>
        <taxon>Actinomycetota</taxon>
        <taxon>Actinomycetes</taxon>
        <taxon>Micrococcales</taxon>
        <taxon>Cellulomonadaceae</taxon>
        <taxon>Oerskovia</taxon>
    </lineage>
</organism>
<dbReference type="SUPFAM" id="SSF55166">
    <property type="entry name" value="Hedgehog/DD-peptidase"/>
    <property type="match status" value="1"/>
</dbReference>
<feature type="compositionally biased region" description="Low complexity" evidence="1">
    <location>
        <begin position="301"/>
        <end position="312"/>
    </location>
</feature>
<reference evidence="4 5" key="1">
    <citation type="submission" date="2016-06" db="EMBL/GenBank/DDBJ databases">
        <title>Genome sequence of Oerskovia enterophila DSM 43852.</title>
        <authorList>
            <person name="Poehlein A."/>
            <person name="Jag V."/>
            <person name="Bengelsdorf F.R."/>
            <person name="Daniel R."/>
            <person name="Duerre P."/>
        </authorList>
    </citation>
    <scope>NUCLEOTIDE SEQUENCE [LARGE SCALE GENOMIC DNA]</scope>
    <source>
        <strain evidence="4 5">DSM 43852</strain>
    </source>
</reference>
<keyword evidence="4" id="KW-0378">Hydrolase</keyword>
<dbReference type="EMBL" id="MAQA01000040">
    <property type="protein sequence ID" value="OCI30279.1"/>
    <property type="molecule type" value="Genomic_DNA"/>
</dbReference>
<keyword evidence="2" id="KW-0472">Membrane</keyword>
<feature type="compositionally biased region" description="Basic residues" evidence="1">
    <location>
        <begin position="64"/>
        <end position="73"/>
    </location>
</feature>
<dbReference type="InterPro" id="IPR052179">
    <property type="entry name" value="DD-CPase-like"/>
</dbReference>
<gene>
    <name evidence="4" type="primary">vanYB_1</name>
    <name evidence="4" type="ORF">OERS_30170</name>
</gene>
<dbReference type="PANTHER" id="PTHR34385">
    <property type="entry name" value="D-ALANYL-D-ALANINE CARBOXYPEPTIDASE"/>
    <property type="match status" value="1"/>
</dbReference>
<feature type="domain" description="D-alanyl-D-alanine carboxypeptidase-like core" evidence="3">
    <location>
        <begin position="341"/>
        <end position="444"/>
    </location>
</feature>
<dbReference type="RefSeq" id="WP_139107864.1">
    <property type="nucleotide sequence ID" value="NZ_MAQA01000040.1"/>
</dbReference>
<keyword evidence="5" id="KW-1185">Reference proteome</keyword>
<keyword evidence="4" id="KW-0645">Protease</keyword>
<accession>A0ABX2Y3F1</accession>
<sequence length="444" mass="46569">MSPKAREFTMPADAAVDLSTPQAAQAETVPAPTTRAEAKARQAQAQTAVRRRPQVRRSASGRSPSHRARRSIPARRGAAFGVSLVMVTTLVGGGSVATLAGGEGSPNPTPLAATLVLGEDAAQGQADRDERVWLDEQDRVVDAAQSVAVRGQALRTEQEVRSDLAARVAAVESSVMQASAAADTPVPLAPASQAAIVDAVEVVTPVQVIPADPGPLHDQERLVQVAEQVVVASVAVDELPIEDAIAVVASIELAETERLGAEVELQRLAEEEAARVEAARVEAERLQAQREAEAKAKKDASATTPATTSLPTISGANGRLSPSQLCPISWAPSSQIACAASQSLDSLNAAFVGAFGRNLTISGGYRSFSEQVSTKAIRGKWAATPGTSNHGWGLAVDLRGGINSFSSPEYRWMKANAARFGFVHPEWAEPGGSLPEPWHWEFVG</sequence>
<comment type="caution">
    <text evidence="4">The sequence shown here is derived from an EMBL/GenBank/DDBJ whole genome shotgun (WGS) entry which is preliminary data.</text>
</comment>
<dbReference type="PANTHER" id="PTHR34385:SF1">
    <property type="entry name" value="PEPTIDOGLYCAN L-ALANYL-D-GLUTAMATE ENDOPEPTIDASE CWLK"/>
    <property type="match status" value="1"/>
</dbReference>
<dbReference type="InterPro" id="IPR009045">
    <property type="entry name" value="Zn_M74/Hedgehog-like"/>
</dbReference>